<name>A0A0N5CLP6_THECL</name>
<dbReference type="EMBL" id="UYYF01000109">
    <property type="protein sequence ID" value="VDM96268.1"/>
    <property type="molecule type" value="Genomic_DNA"/>
</dbReference>
<proteinExistence type="predicted"/>
<evidence type="ECO:0000313" key="2">
    <source>
        <dbReference type="Proteomes" id="UP000276776"/>
    </source>
</evidence>
<evidence type="ECO:0000313" key="1">
    <source>
        <dbReference type="EMBL" id="VDM96268.1"/>
    </source>
</evidence>
<organism evidence="3">
    <name type="scientific">Thelazia callipaeda</name>
    <name type="common">Oriental eyeworm</name>
    <name type="synonym">Parasitic nematode</name>
    <dbReference type="NCBI Taxonomy" id="103827"/>
    <lineage>
        <taxon>Eukaryota</taxon>
        <taxon>Metazoa</taxon>
        <taxon>Ecdysozoa</taxon>
        <taxon>Nematoda</taxon>
        <taxon>Chromadorea</taxon>
        <taxon>Rhabditida</taxon>
        <taxon>Spirurina</taxon>
        <taxon>Spiruromorpha</taxon>
        <taxon>Thelazioidea</taxon>
        <taxon>Thelaziidae</taxon>
        <taxon>Thelazia</taxon>
    </lineage>
</organism>
<sequence>MLVFDGLSLKTTYNTASSFLITYCILFNASLHIAFAQQLYETDNDNKDDLYILIDEISVYTCRGVKNEIKVTEDDINIVNEKGNRVYYVKAPGNYSLHFKNLLVTRDMGYLSGEIGVTLQVPVIEGPAGIRFDLPYTIVPETGLLDQRCDEHSGIVQHDGRHYCRYCDVCGLTEELEKDLNNKGHLFLPEVARGNEKKFSPICNRISTNVYEFNRTINLPGRRELESRVAEKLQTLDGESRQRLNKRRGRFQVFLNLISAKQPPIKQHEWFSSSSECQCCWPNSSDSCHGILNFLYCNKEDCKSTWAQQCLHNSARIVACYTIEFNYRMTSSYHDVKVFLTENHYPNQEEVETTEPTLTSRNPSSITETVSGSITERCVANMPQKLTHLRRYCKIFWNAKLCCSHCSNVC</sequence>
<dbReference type="AlphaFoldDB" id="A0A0N5CLP6"/>
<dbReference type="OrthoDB" id="5916685at2759"/>
<dbReference type="WBParaSite" id="TCLT_0000104201-mRNA-1">
    <property type="protein sequence ID" value="TCLT_0000104201-mRNA-1"/>
    <property type="gene ID" value="TCLT_0000104201"/>
</dbReference>
<dbReference type="Proteomes" id="UP000276776">
    <property type="component" value="Unassembled WGS sequence"/>
</dbReference>
<keyword evidence="2" id="KW-1185">Reference proteome</keyword>
<protein>
    <submittedName>
        <fullName evidence="3">ShKT domain-containing protein</fullName>
    </submittedName>
</protein>
<dbReference type="OMA" id="RYCTIFW"/>
<reference evidence="3" key="1">
    <citation type="submission" date="2017-02" db="UniProtKB">
        <authorList>
            <consortium name="WormBaseParasite"/>
        </authorList>
    </citation>
    <scope>IDENTIFICATION</scope>
</reference>
<accession>A0A0N5CLP6</accession>
<evidence type="ECO:0000313" key="3">
    <source>
        <dbReference type="WBParaSite" id="TCLT_0000104201-mRNA-1"/>
    </source>
</evidence>
<gene>
    <name evidence="1" type="ORF">TCLT_LOCUS1043</name>
</gene>
<reference evidence="1 2" key="2">
    <citation type="submission" date="2018-11" db="EMBL/GenBank/DDBJ databases">
        <authorList>
            <consortium name="Pathogen Informatics"/>
        </authorList>
    </citation>
    <scope>NUCLEOTIDE SEQUENCE [LARGE SCALE GENOMIC DNA]</scope>
</reference>